<comment type="caution">
    <text evidence="1">The sequence shown here is derived from an EMBL/GenBank/DDBJ whole genome shotgun (WGS) entry which is preliminary data.</text>
</comment>
<protein>
    <submittedName>
        <fullName evidence="1">Pullulanase</fullName>
    </submittedName>
</protein>
<dbReference type="PATRIC" id="fig|451644.5.peg.3337"/>
<evidence type="ECO:0000313" key="4">
    <source>
        <dbReference type="Proteomes" id="UP000093779"/>
    </source>
</evidence>
<dbReference type="SUPFAM" id="SSF103647">
    <property type="entry name" value="TSP type-3 repeat"/>
    <property type="match status" value="1"/>
</dbReference>
<dbReference type="GO" id="GO:0005509">
    <property type="term" value="F:calcium ion binding"/>
    <property type="evidence" value="ECO:0007669"/>
    <property type="project" value="InterPro"/>
</dbReference>
<accession>A0A0J8U7G1</accession>
<gene>
    <name evidence="2" type="ORF">A5726_06940</name>
    <name evidence="1" type="ORF">ACT17_16120</name>
</gene>
<evidence type="ECO:0000313" key="3">
    <source>
        <dbReference type="Proteomes" id="UP000037594"/>
    </source>
</evidence>
<dbReference type="OrthoDB" id="4762063at2"/>
<dbReference type="RefSeq" id="WP_019344765.1">
    <property type="nucleotide sequence ID" value="NZ_AGSZ01000192.1"/>
</dbReference>
<reference evidence="2 4" key="2">
    <citation type="submission" date="2016-06" db="EMBL/GenBank/DDBJ databases">
        <authorList>
            <person name="Kjaerup R.B."/>
            <person name="Dalgaard T.S."/>
            <person name="Juul-Madsen H.R."/>
        </authorList>
    </citation>
    <scope>NUCLEOTIDE SEQUENCE [LARGE SCALE GENOMIC DNA]</scope>
    <source>
        <strain evidence="2 4">ACS1953</strain>
    </source>
</reference>
<dbReference type="EMBL" id="LZHX01000024">
    <property type="protein sequence ID" value="OBF25743.1"/>
    <property type="molecule type" value="Genomic_DNA"/>
</dbReference>
<name>A0A0J8U7G1_9MYCO</name>
<evidence type="ECO:0000313" key="2">
    <source>
        <dbReference type="EMBL" id="OBF25743.1"/>
    </source>
</evidence>
<organism evidence="1 3">
    <name type="scientific">Mycolicibacterium conceptionense</name>
    <dbReference type="NCBI Taxonomy" id="451644"/>
    <lineage>
        <taxon>Bacteria</taxon>
        <taxon>Bacillati</taxon>
        <taxon>Actinomycetota</taxon>
        <taxon>Actinomycetes</taxon>
        <taxon>Mycobacteriales</taxon>
        <taxon>Mycobacteriaceae</taxon>
        <taxon>Mycolicibacterium</taxon>
    </lineage>
</organism>
<dbReference type="Proteomes" id="UP000093779">
    <property type="component" value="Unassembled WGS sequence"/>
</dbReference>
<dbReference type="EMBL" id="LFOD01000013">
    <property type="protein sequence ID" value="KMV17448.1"/>
    <property type="molecule type" value="Genomic_DNA"/>
</dbReference>
<sequence>MDYCLGEPDGTAAIFTGVPDVDVDGDGGPDGIGLDFDGDGRIDDVMADLDGDGVADHLVRDHPEDPAYFTDDGSGTWAVGVDRSGQVRWFGLDGTEATGGPMVDFDADGAVDDRLLDVDGDGLADRVLAGNLAYVDTDGDGRWDLKLTDTDGDGRADSTS</sequence>
<proteinExistence type="predicted"/>
<dbReference type="InterPro" id="IPR028974">
    <property type="entry name" value="TSP_type-3_rpt"/>
</dbReference>
<dbReference type="Proteomes" id="UP000037594">
    <property type="component" value="Unassembled WGS sequence"/>
</dbReference>
<reference evidence="1 3" key="1">
    <citation type="submission" date="2015-06" db="EMBL/GenBank/DDBJ databases">
        <title>Genome sequence of Mycobacterium conceptionense strain MLE.</title>
        <authorList>
            <person name="Greninger A.L."/>
            <person name="Cunningham G."/>
            <person name="Chiu C.Y."/>
            <person name="Miller S."/>
        </authorList>
    </citation>
    <scope>NUCLEOTIDE SEQUENCE [LARGE SCALE GENOMIC DNA]</scope>
    <source>
        <strain evidence="1 3">MLE</strain>
    </source>
</reference>
<dbReference type="AlphaFoldDB" id="A0A0J8U7G1"/>
<evidence type="ECO:0000313" key="1">
    <source>
        <dbReference type="EMBL" id="KMV17448.1"/>
    </source>
</evidence>